<gene>
    <name evidence="2" type="ORF">SAMN05661091_4306</name>
</gene>
<dbReference type="Proteomes" id="UP000192940">
    <property type="component" value="Chromosome I"/>
</dbReference>
<name>A0A1X7HKP3_9BACL</name>
<feature type="compositionally biased region" description="Basic residues" evidence="1">
    <location>
        <begin position="74"/>
        <end position="89"/>
    </location>
</feature>
<feature type="region of interest" description="Disordered" evidence="1">
    <location>
        <begin position="67"/>
        <end position="89"/>
    </location>
</feature>
<evidence type="ECO:0000313" key="3">
    <source>
        <dbReference type="Proteomes" id="UP000192940"/>
    </source>
</evidence>
<dbReference type="AlphaFoldDB" id="A0A1X7HKP3"/>
<keyword evidence="2" id="KW-0167">Capsid protein</keyword>
<keyword evidence="3" id="KW-1185">Reference proteome</keyword>
<protein>
    <submittedName>
        <fullName evidence="2">Spore coat protein D</fullName>
    </submittedName>
</protein>
<accession>A0A1X7HKP3</accession>
<evidence type="ECO:0000313" key="2">
    <source>
        <dbReference type="EMBL" id="SMF88492.1"/>
    </source>
</evidence>
<organism evidence="2 3">
    <name type="scientific">Paenibacillus uliginis N3/975</name>
    <dbReference type="NCBI Taxonomy" id="1313296"/>
    <lineage>
        <taxon>Bacteria</taxon>
        <taxon>Bacillati</taxon>
        <taxon>Bacillota</taxon>
        <taxon>Bacilli</taxon>
        <taxon>Bacillales</taxon>
        <taxon>Paenibacillaceae</taxon>
        <taxon>Paenibacillus</taxon>
    </lineage>
</organism>
<proteinExistence type="predicted"/>
<reference evidence="2 3" key="1">
    <citation type="submission" date="2017-04" db="EMBL/GenBank/DDBJ databases">
        <authorList>
            <person name="Afonso C.L."/>
            <person name="Miller P.J."/>
            <person name="Scott M.A."/>
            <person name="Spackman E."/>
            <person name="Goraichik I."/>
            <person name="Dimitrov K.M."/>
            <person name="Suarez D.L."/>
            <person name="Swayne D.E."/>
        </authorList>
    </citation>
    <scope>NUCLEOTIDE SEQUENCE [LARGE SCALE GENOMIC DNA]</scope>
    <source>
        <strain evidence="2 3">N3/975</strain>
    </source>
</reference>
<keyword evidence="2" id="KW-0946">Virion</keyword>
<dbReference type="RefSeq" id="WP_208915078.1">
    <property type="nucleotide sequence ID" value="NZ_LT840184.1"/>
</dbReference>
<dbReference type="EMBL" id="LT840184">
    <property type="protein sequence ID" value="SMF88492.1"/>
    <property type="molecule type" value="Genomic_DNA"/>
</dbReference>
<evidence type="ECO:0000256" key="1">
    <source>
        <dbReference type="SAM" id="MobiDB-lite"/>
    </source>
</evidence>
<sequence length="89" mass="9929">MSCENICPSVCPPVSPIICEPIIIVKDHFVPQIVPVIHPIKVVDKVHCVPVQHHVWTYSRENEEVGGVTVSGKSSKKRSARVSRARHKK</sequence>